<sequence>MTRVYLFVQMKERVRARTNKKINTLSLVLFLQTNVNLCRDFAVLEDHCLAYNLQEQEIESHLASNVHKSRLVQKDLQVAKKLQEEEDKRAKIHSQKQHCDIERQDNEIAQEIQEELVRQAEQQRQQEEKDAAIARKLQEKEMKEERRRQKQLEANFEEEYFEDHGAARRPLDLDKRTRHKSTSPSRYDPYAPVSSHRDYSPDYSSTEPKRSRYPRQDPAAPHSRSRYPEHYLGTEGGRSRHADPYPEHLLPSRGKHGDRYPEYEPTATGRARDERGEETERVVRRKERPARPPPPQMAKERDKAGGRERDRHRDRDRDRDLEWERHVGKDQRRDRAQDYMGERAGGRDRERSRDRGLSGDRHGERDRQRQKNKDRPQARTRSKERGLDVDYLEQGPSRDWPREGRASWEEEEDDGERERRARGRQRVHSGPEEVFDEPRSDEGRGWTGELWDPQQGEGPGRERIHTYPSGETGRIVHRGSGAVVAETEYGLSEATKGLTKLDLREQELKDMEVARKLQEEEIKVGKETRQASKVHMRAAQVAQDEEMARLLMEQEKKEYKKNREREKEKERERERLAMERMAMERRRQETDYRPTSEEVVRPRTRDEYEYQRQRNHNKPARPPQPRAHDYENVNPGFGYSNHPVPPRAPTRPEAAYKGAYYKR</sequence>
<feature type="region of interest" description="Disordered" evidence="3">
    <location>
        <begin position="161"/>
        <end position="474"/>
    </location>
</feature>
<dbReference type="Proteomes" id="UP000314980">
    <property type="component" value="Unassembled WGS sequence"/>
</dbReference>
<evidence type="ECO:0000259" key="4">
    <source>
        <dbReference type="Pfam" id="PF15295"/>
    </source>
</evidence>
<dbReference type="GeneTree" id="ENSGT00390000011058"/>
<feature type="domain" description="Coiled-coil" evidence="4">
    <location>
        <begin position="36"/>
        <end position="149"/>
    </location>
</feature>
<evidence type="ECO:0000256" key="3">
    <source>
        <dbReference type="SAM" id="MobiDB-lite"/>
    </source>
</evidence>
<feature type="compositionally biased region" description="Basic and acidic residues" evidence="3">
    <location>
        <begin position="399"/>
        <end position="408"/>
    </location>
</feature>
<reference evidence="6" key="1">
    <citation type="submission" date="2015-09" db="EMBL/GenBank/DDBJ databases">
        <authorList>
            <person name="Sai Rama Sridatta P."/>
        </authorList>
    </citation>
    <scope>NUCLEOTIDE SEQUENCE [LARGE SCALE GENOMIC DNA]</scope>
</reference>
<proteinExistence type="predicted"/>
<evidence type="ECO:0000256" key="2">
    <source>
        <dbReference type="SAM" id="Coils"/>
    </source>
</evidence>
<reference evidence="5" key="2">
    <citation type="submission" date="2025-08" db="UniProtKB">
        <authorList>
            <consortium name="Ensembl"/>
        </authorList>
    </citation>
    <scope>IDENTIFICATION</scope>
</reference>
<dbReference type="Pfam" id="PF15295">
    <property type="entry name" value="CCDC50_N"/>
    <property type="match status" value="1"/>
</dbReference>
<keyword evidence="6" id="KW-1185">Reference proteome</keyword>
<evidence type="ECO:0000256" key="1">
    <source>
        <dbReference type="ARBA" id="ARBA00023054"/>
    </source>
</evidence>
<feature type="coiled-coil region" evidence="2">
    <location>
        <begin position="106"/>
        <end position="159"/>
    </location>
</feature>
<dbReference type="AlphaFoldDB" id="A0A4W6FH07"/>
<dbReference type="GO" id="GO:0005737">
    <property type="term" value="C:cytoplasm"/>
    <property type="evidence" value="ECO:0007669"/>
    <property type="project" value="TreeGrafter"/>
</dbReference>
<accession>A0A4W6FH07</accession>
<evidence type="ECO:0000313" key="5">
    <source>
        <dbReference type="Ensembl" id="ENSLCAP00010049728.1"/>
    </source>
</evidence>
<dbReference type="InParanoid" id="A0A4W6FH07"/>
<dbReference type="GO" id="GO:0031625">
    <property type="term" value="F:ubiquitin protein ligase binding"/>
    <property type="evidence" value="ECO:0007669"/>
    <property type="project" value="TreeGrafter"/>
</dbReference>
<feature type="compositionally biased region" description="Basic and acidic residues" evidence="3">
    <location>
        <begin position="270"/>
        <end position="282"/>
    </location>
</feature>
<feature type="compositionally biased region" description="Basic and acidic residues" evidence="3">
    <location>
        <begin position="237"/>
        <end position="246"/>
    </location>
</feature>
<feature type="compositionally biased region" description="Basic and acidic residues" evidence="3">
    <location>
        <begin position="162"/>
        <end position="175"/>
    </location>
</feature>
<dbReference type="InterPro" id="IPR039303">
    <property type="entry name" value="CCDC50"/>
</dbReference>
<keyword evidence="1 2" id="KW-0175">Coiled coil</keyword>
<dbReference type="Ensembl" id="ENSLCAT00010050978.1">
    <property type="protein sequence ID" value="ENSLCAP00010049728.1"/>
    <property type="gene ID" value="ENSLCAG00010023149.1"/>
</dbReference>
<name>A0A4W6FH07_LATCA</name>
<dbReference type="PANTHER" id="PTHR22115">
    <property type="entry name" value="C3ORF6 PROTEIN-RELATED"/>
    <property type="match status" value="1"/>
</dbReference>
<feature type="compositionally biased region" description="Basic and acidic residues" evidence="3">
    <location>
        <begin position="298"/>
        <end position="388"/>
    </location>
</feature>
<gene>
    <name evidence="5" type="primary">ccdc50a</name>
</gene>
<dbReference type="InterPro" id="IPR029311">
    <property type="entry name" value="CCDC50_N"/>
</dbReference>
<evidence type="ECO:0000313" key="6">
    <source>
        <dbReference type="Proteomes" id="UP000314980"/>
    </source>
</evidence>
<protein>
    <submittedName>
        <fullName evidence="5">Coiled-coil domain containing 50a</fullName>
    </submittedName>
</protein>
<dbReference type="PANTHER" id="PTHR22115:SF1">
    <property type="entry name" value="COILED-COIL DOMAIN-CONTAINING PROTEIN 50"/>
    <property type="match status" value="1"/>
</dbReference>
<feature type="compositionally biased region" description="Basic and acidic residues" evidence="3">
    <location>
        <begin position="552"/>
        <end position="612"/>
    </location>
</feature>
<organism evidence="5 6">
    <name type="scientific">Lates calcarifer</name>
    <name type="common">Barramundi</name>
    <name type="synonym">Holocentrus calcarifer</name>
    <dbReference type="NCBI Taxonomy" id="8187"/>
    <lineage>
        <taxon>Eukaryota</taxon>
        <taxon>Metazoa</taxon>
        <taxon>Chordata</taxon>
        <taxon>Craniata</taxon>
        <taxon>Vertebrata</taxon>
        <taxon>Euteleostomi</taxon>
        <taxon>Actinopterygii</taxon>
        <taxon>Neopterygii</taxon>
        <taxon>Teleostei</taxon>
        <taxon>Neoteleostei</taxon>
        <taxon>Acanthomorphata</taxon>
        <taxon>Carangaria</taxon>
        <taxon>Carangaria incertae sedis</taxon>
        <taxon>Centropomidae</taxon>
        <taxon>Lates</taxon>
    </lineage>
</organism>
<feature type="region of interest" description="Disordered" evidence="3">
    <location>
        <begin position="552"/>
        <end position="663"/>
    </location>
</feature>
<reference evidence="5" key="3">
    <citation type="submission" date="2025-09" db="UniProtKB">
        <authorList>
            <consortium name="Ensembl"/>
        </authorList>
    </citation>
    <scope>IDENTIFICATION</scope>
</reference>